<feature type="region of interest" description="Disordered" evidence="1">
    <location>
        <begin position="18"/>
        <end position="44"/>
    </location>
</feature>
<name>R4Z2T6_9ACTN</name>
<gene>
    <name evidence="2" type="ORF">BN381_630001</name>
</gene>
<sequence length="80" mass="8099">MCASLRYAFPAGRSARGSRPLAAVRRRPRPLSAGLGRTPGCPPGPVAAPRLPAVGRARVALAYTALVAGVDAAHATTLPS</sequence>
<dbReference type="STRING" id="1229780.BN381_630001"/>
<protein>
    <submittedName>
        <fullName evidence="2">Uncharacterized protein</fullName>
    </submittedName>
</protein>
<evidence type="ECO:0000313" key="2">
    <source>
        <dbReference type="EMBL" id="CCM65239.1"/>
    </source>
</evidence>
<dbReference type="EMBL" id="CANL01000060">
    <property type="protein sequence ID" value="CCM65239.1"/>
    <property type="molecule type" value="Genomic_DNA"/>
</dbReference>
<reference evidence="2 3" key="1">
    <citation type="journal article" date="2013" name="ISME J.">
        <title>Metabolic model for the filamentous 'Candidatus Microthrix parvicella' based on genomic and metagenomic analyses.</title>
        <authorList>
            <person name="Jon McIlroy S."/>
            <person name="Kristiansen R."/>
            <person name="Albertsen M."/>
            <person name="Michael Karst S."/>
            <person name="Rossetti S."/>
            <person name="Lund Nielsen J."/>
            <person name="Tandoi V."/>
            <person name="James Seviour R."/>
            <person name="Nielsen P.H."/>
        </authorList>
    </citation>
    <scope>NUCLEOTIDE SEQUENCE [LARGE SCALE GENOMIC DNA]</scope>
    <source>
        <strain evidence="2 3">RN1</strain>
    </source>
</reference>
<keyword evidence="3" id="KW-1185">Reference proteome</keyword>
<evidence type="ECO:0000313" key="3">
    <source>
        <dbReference type="Proteomes" id="UP000018291"/>
    </source>
</evidence>
<comment type="caution">
    <text evidence="2">The sequence shown here is derived from an EMBL/GenBank/DDBJ whole genome shotgun (WGS) entry which is preliminary data.</text>
</comment>
<dbReference type="AlphaFoldDB" id="R4Z2T6"/>
<evidence type="ECO:0000256" key="1">
    <source>
        <dbReference type="SAM" id="MobiDB-lite"/>
    </source>
</evidence>
<dbReference type="HOGENOM" id="CLU_2583201_0_0_11"/>
<accession>R4Z2T6</accession>
<proteinExistence type="predicted"/>
<dbReference type="Proteomes" id="UP000018291">
    <property type="component" value="Unassembled WGS sequence"/>
</dbReference>
<organism evidence="2 3">
    <name type="scientific">Candidatus Neomicrothrix parvicella RN1</name>
    <dbReference type="NCBI Taxonomy" id="1229780"/>
    <lineage>
        <taxon>Bacteria</taxon>
        <taxon>Bacillati</taxon>
        <taxon>Actinomycetota</taxon>
        <taxon>Acidimicrobiia</taxon>
        <taxon>Acidimicrobiales</taxon>
        <taxon>Microthrixaceae</taxon>
        <taxon>Candidatus Neomicrothrix</taxon>
    </lineage>
</organism>